<protein>
    <submittedName>
        <fullName evidence="5">UDP-N-acetylmuramoylalanyl-D-glutamate--2, 6-diaminopimelate ligase</fullName>
    </submittedName>
</protein>
<gene>
    <name evidence="5" type="ORF">G1C98_0591</name>
</gene>
<dbReference type="SUPFAM" id="SSF63418">
    <property type="entry name" value="MurE/MurF N-terminal domain"/>
    <property type="match status" value="1"/>
</dbReference>
<evidence type="ECO:0000313" key="6">
    <source>
        <dbReference type="Proteomes" id="UP000529710"/>
    </source>
</evidence>
<evidence type="ECO:0000259" key="4">
    <source>
        <dbReference type="Pfam" id="PF08245"/>
    </source>
</evidence>
<feature type="domain" description="Mur ligase C-terminal" evidence="3">
    <location>
        <begin position="372"/>
        <end position="506"/>
    </location>
</feature>
<dbReference type="Pfam" id="PF08245">
    <property type="entry name" value="Mur_ligase_M"/>
    <property type="match status" value="1"/>
</dbReference>
<sequence>MVGILFPNESRSDSPMAFTNVSFTLSSAVELLKRHHLLREIITPDHWTLDAANLPGANTPIPAITYDTRKVGQGSLLFIKGRFKTEFLDGIDAKGLYAYVAEEDHSDRTRAIGIIVSDVHKAMSLLSAAFYGMPQNKLTMVGITGTKGKTTTAFLAHAILNEYSHGKCALFSSVSLCLDGHTMLPSKLTTPESLDAFRMMRQAVDNGMTHLVMEVSSQAYKVSRVYGLTFDVAAFLNISPDHISPIEHPTFEDYFHCKRQIIANCRTLVLGAACDHHDLLIEDAAAAGVEVTEFGMDGEAQVVTRLDPNNKEGFIATIADGERSVTLEPMALEMTGEFNIVNAAAAIAIACRAGVPAGSPAMRAMLRVQVPGRMERFRGGDDLLVYVDFAHNYISVKSLVDEVERVYGERDPRITLVSGTTGGKAIDRREGIVKGALGRVESFVFTLDDPNFEDPADIARQMQSYVTDPKASTQIVIPREDAIAKAIADAREHDDRLNIVLVIGKGDETRNIINGKPVPYEGDGAVVRRVLGIDPAGRTA</sequence>
<name>A0A7Y0ESZ1_9BIFI</name>
<dbReference type="InterPro" id="IPR004101">
    <property type="entry name" value="Mur_ligase_C"/>
</dbReference>
<proteinExistence type="predicted"/>
<comment type="caution">
    <text evidence="5">The sequence shown here is derived from an EMBL/GenBank/DDBJ whole genome shotgun (WGS) entry which is preliminary data.</text>
</comment>
<dbReference type="Proteomes" id="UP000529710">
    <property type="component" value="Unassembled WGS sequence"/>
</dbReference>
<dbReference type="GO" id="GO:0016881">
    <property type="term" value="F:acid-amino acid ligase activity"/>
    <property type="evidence" value="ECO:0007669"/>
    <property type="project" value="InterPro"/>
</dbReference>
<dbReference type="InterPro" id="IPR036615">
    <property type="entry name" value="Mur_ligase_C_dom_sf"/>
</dbReference>
<evidence type="ECO:0000256" key="2">
    <source>
        <dbReference type="ARBA" id="ARBA00023306"/>
    </source>
</evidence>
<dbReference type="Gene3D" id="3.90.190.20">
    <property type="entry name" value="Mur ligase, C-terminal domain"/>
    <property type="match status" value="1"/>
</dbReference>
<dbReference type="InterPro" id="IPR013221">
    <property type="entry name" value="Mur_ligase_cen"/>
</dbReference>
<keyword evidence="2" id="KW-0131">Cell cycle</keyword>
<evidence type="ECO:0000256" key="1">
    <source>
        <dbReference type="ARBA" id="ARBA00022618"/>
    </source>
</evidence>
<dbReference type="AlphaFoldDB" id="A0A7Y0ESZ1"/>
<dbReference type="InterPro" id="IPR035911">
    <property type="entry name" value="MurE/MurF_N"/>
</dbReference>
<dbReference type="InterPro" id="IPR036565">
    <property type="entry name" value="Mur-like_cat_sf"/>
</dbReference>
<dbReference type="EMBL" id="JAAIIF010000006">
    <property type="protein sequence ID" value="NMM95855.1"/>
    <property type="molecule type" value="Genomic_DNA"/>
</dbReference>
<dbReference type="SUPFAM" id="SSF53244">
    <property type="entry name" value="MurD-like peptide ligases, peptide-binding domain"/>
    <property type="match status" value="1"/>
</dbReference>
<dbReference type="Pfam" id="PF02875">
    <property type="entry name" value="Mur_ligase_C"/>
    <property type="match status" value="1"/>
</dbReference>
<dbReference type="SUPFAM" id="SSF53623">
    <property type="entry name" value="MurD-like peptide ligases, catalytic domain"/>
    <property type="match status" value="1"/>
</dbReference>
<organism evidence="5 6">
    <name type="scientific">Bifidobacterium erythrocebi</name>
    <dbReference type="NCBI Taxonomy" id="2675325"/>
    <lineage>
        <taxon>Bacteria</taxon>
        <taxon>Bacillati</taxon>
        <taxon>Actinomycetota</taxon>
        <taxon>Actinomycetes</taxon>
        <taxon>Bifidobacteriales</taxon>
        <taxon>Bifidobacteriaceae</taxon>
        <taxon>Bifidobacterium</taxon>
    </lineage>
</organism>
<dbReference type="NCBIfam" id="NF001129">
    <property type="entry name" value="PRK00139.2-3"/>
    <property type="match status" value="1"/>
</dbReference>
<evidence type="ECO:0000313" key="5">
    <source>
        <dbReference type="EMBL" id="NMM95855.1"/>
    </source>
</evidence>
<reference evidence="5 6" key="1">
    <citation type="submission" date="2020-02" db="EMBL/GenBank/DDBJ databases">
        <title>Characterization of phylogenetic diversity of novel bifidobacterial species isolated in Czech ZOOs.</title>
        <authorList>
            <person name="Lugli G.A."/>
            <person name="Vera N.B."/>
            <person name="Ventura M."/>
        </authorList>
    </citation>
    <scope>NUCLEOTIDE SEQUENCE [LARGE SCALE GENOMIC DNA]</scope>
    <source>
        <strain evidence="5 6">DSM 109960</strain>
    </source>
</reference>
<dbReference type="GO" id="GO:0005524">
    <property type="term" value="F:ATP binding"/>
    <property type="evidence" value="ECO:0007669"/>
    <property type="project" value="InterPro"/>
</dbReference>
<dbReference type="PANTHER" id="PTHR23135:SF4">
    <property type="entry name" value="UDP-N-ACETYLMURAMOYL-L-ALANYL-D-GLUTAMATE--2,6-DIAMINOPIMELATE LIGASE MURE HOMOLOG, CHLOROPLASTIC"/>
    <property type="match status" value="1"/>
</dbReference>
<keyword evidence="1" id="KW-0132">Cell division</keyword>
<dbReference type="Gene3D" id="3.40.1390.10">
    <property type="entry name" value="MurE/MurF, N-terminal domain"/>
    <property type="match status" value="1"/>
</dbReference>
<accession>A0A7Y0ESZ1</accession>
<feature type="domain" description="Mur ligase central" evidence="4">
    <location>
        <begin position="143"/>
        <end position="350"/>
    </location>
</feature>
<dbReference type="GO" id="GO:0051301">
    <property type="term" value="P:cell division"/>
    <property type="evidence" value="ECO:0007669"/>
    <property type="project" value="UniProtKB-KW"/>
</dbReference>
<keyword evidence="5" id="KW-0436">Ligase</keyword>
<keyword evidence="6" id="KW-1185">Reference proteome</keyword>
<dbReference type="Gene3D" id="3.40.1190.10">
    <property type="entry name" value="Mur-like, catalytic domain"/>
    <property type="match status" value="1"/>
</dbReference>
<dbReference type="PANTHER" id="PTHR23135">
    <property type="entry name" value="MUR LIGASE FAMILY MEMBER"/>
    <property type="match status" value="1"/>
</dbReference>
<evidence type="ECO:0000259" key="3">
    <source>
        <dbReference type="Pfam" id="PF02875"/>
    </source>
</evidence>